<dbReference type="Proteomes" id="UP000664991">
    <property type="component" value="Chromosome 21"/>
</dbReference>
<comment type="caution">
    <text evidence="1">The sequence shown here is derived from an EMBL/GenBank/DDBJ whole genome shotgun (WGS) entry which is preliminary data.</text>
</comment>
<proteinExistence type="predicted"/>
<sequence length="141" mass="15945">MLLVALRGFSWSHCVNRYWRILWNLSYVLDASEFGMAVDKDWQEFFGPYVVESCCHFRLERTDELYVAVRVATGKGVRYAWACAMLGLVTGSSDVKVCLTLGAPCGGGRRHQGPREEVSTVVISAVKEKRESTYRAVCWAR</sequence>
<evidence type="ECO:0000313" key="2">
    <source>
        <dbReference type="Proteomes" id="UP000664991"/>
    </source>
</evidence>
<reference evidence="1 2" key="1">
    <citation type="submission" date="2020-12" db="EMBL/GenBank/DDBJ databases">
        <title>De novo assembly of Tibetan sheep genome.</title>
        <authorList>
            <person name="Li X."/>
        </authorList>
    </citation>
    <scope>NUCLEOTIDE SEQUENCE [LARGE SCALE GENOMIC DNA]</scope>
    <source>
        <tissue evidence="1">Heart</tissue>
    </source>
</reference>
<organism evidence="1 2">
    <name type="scientific">Ovis aries</name>
    <name type="common">Sheep</name>
    <dbReference type="NCBI Taxonomy" id="9940"/>
    <lineage>
        <taxon>Eukaryota</taxon>
        <taxon>Metazoa</taxon>
        <taxon>Chordata</taxon>
        <taxon>Craniata</taxon>
        <taxon>Vertebrata</taxon>
        <taxon>Euteleostomi</taxon>
        <taxon>Mammalia</taxon>
        <taxon>Eutheria</taxon>
        <taxon>Laurasiatheria</taxon>
        <taxon>Artiodactyla</taxon>
        <taxon>Ruminantia</taxon>
        <taxon>Pecora</taxon>
        <taxon>Bovidae</taxon>
        <taxon>Caprinae</taxon>
        <taxon>Ovis</taxon>
    </lineage>
</organism>
<protein>
    <submittedName>
        <fullName evidence="1">Uncharacterized protein</fullName>
    </submittedName>
</protein>
<evidence type="ECO:0000313" key="1">
    <source>
        <dbReference type="EMBL" id="KAG5196644.1"/>
    </source>
</evidence>
<name>A0A836CT45_SHEEP</name>
<dbReference type="EMBL" id="JAEMGP010000021">
    <property type="protein sequence ID" value="KAG5196644.1"/>
    <property type="molecule type" value="Genomic_DNA"/>
</dbReference>
<gene>
    <name evidence="1" type="ORF">JEQ12_011330</name>
</gene>
<dbReference type="AlphaFoldDB" id="A0A836CT45"/>
<accession>A0A836CT45</accession>